<comment type="caution">
    <text evidence="2">The sequence shown here is derived from an EMBL/GenBank/DDBJ whole genome shotgun (WGS) entry which is preliminary data.</text>
</comment>
<dbReference type="EMBL" id="QFOT01000016">
    <property type="protein sequence ID" value="PZP56758.1"/>
    <property type="molecule type" value="Genomic_DNA"/>
</dbReference>
<organism evidence="2 3">
    <name type="scientific">Micavibrio aeruginosavorus</name>
    <dbReference type="NCBI Taxonomy" id="349221"/>
    <lineage>
        <taxon>Bacteria</taxon>
        <taxon>Pseudomonadati</taxon>
        <taxon>Bdellovibrionota</taxon>
        <taxon>Bdellovibrionia</taxon>
        <taxon>Bdellovibrionales</taxon>
        <taxon>Pseudobdellovibrionaceae</taxon>
        <taxon>Micavibrio</taxon>
    </lineage>
</organism>
<feature type="transmembrane region" description="Helical" evidence="1">
    <location>
        <begin position="6"/>
        <end position="26"/>
    </location>
</feature>
<name>A0A2W5FP61_9BACT</name>
<keyword evidence="1" id="KW-0812">Transmembrane</keyword>
<evidence type="ECO:0000313" key="3">
    <source>
        <dbReference type="Proteomes" id="UP000249739"/>
    </source>
</evidence>
<keyword evidence="1" id="KW-1133">Transmembrane helix</keyword>
<sequence>MEVRQGMQDAGYMLLLLIGGVVIYVAQHQCVKYGFEAAVDLYGQGKVWIKTQIADIKNS</sequence>
<proteinExistence type="predicted"/>
<dbReference type="Proteomes" id="UP000249739">
    <property type="component" value="Unassembled WGS sequence"/>
</dbReference>
<evidence type="ECO:0000256" key="1">
    <source>
        <dbReference type="SAM" id="Phobius"/>
    </source>
</evidence>
<dbReference type="AlphaFoldDB" id="A0A2W5FP61"/>
<accession>A0A2W5FP61</accession>
<gene>
    <name evidence="2" type="ORF">DI586_02715</name>
</gene>
<evidence type="ECO:0000313" key="2">
    <source>
        <dbReference type="EMBL" id="PZP56758.1"/>
    </source>
</evidence>
<keyword evidence="1" id="KW-0472">Membrane</keyword>
<protein>
    <submittedName>
        <fullName evidence="2">Uncharacterized protein</fullName>
    </submittedName>
</protein>
<reference evidence="2 3" key="1">
    <citation type="submission" date="2017-08" db="EMBL/GenBank/DDBJ databases">
        <title>Infants hospitalized years apart are colonized by the same room-sourced microbial strains.</title>
        <authorList>
            <person name="Brooks B."/>
            <person name="Olm M.R."/>
            <person name="Firek B.A."/>
            <person name="Baker R."/>
            <person name="Thomas B.C."/>
            <person name="Morowitz M.J."/>
            <person name="Banfield J.F."/>
        </authorList>
    </citation>
    <scope>NUCLEOTIDE SEQUENCE [LARGE SCALE GENOMIC DNA]</scope>
    <source>
        <strain evidence="2">S2_006_000_R2_64</strain>
    </source>
</reference>